<dbReference type="GO" id="GO:0003677">
    <property type="term" value="F:DNA binding"/>
    <property type="evidence" value="ECO:0007669"/>
    <property type="project" value="InterPro"/>
</dbReference>
<gene>
    <name evidence="7" type="ORF">KC19_12G075100</name>
</gene>
<comment type="caution">
    <text evidence="7">The sequence shown here is derived from an EMBL/GenBank/DDBJ whole genome shotgun (WGS) entry which is preliminary data.</text>
</comment>
<dbReference type="FunFam" id="3.40.50.300:FF:000137">
    <property type="entry name" value="Replication-associated recombination protein A"/>
    <property type="match status" value="1"/>
</dbReference>
<proteinExistence type="inferred from homology"/>
<dbReference type="GO" id="GO:0005634">
    <property type="term" value="C:nucleus"/>
    <property type="evidence" value="ECO:0007669"/>
    <property type="project" value="TreeGrafter"/>
</dbReference>
<dbReference type="SUPFAM" id="SSF46934">
    <property type="entry name" value="UBA-like"/>
    <property type="match status" value="1"/>
</dbReference>
<dbReference type="PANTHER" id="PTHR13779">
    <property type="entry name" value="WERNER HELICASE-INTERACTING PROTEIN 1 FAMILY MEMBER"/>
    <property type="match status" value="1"/>
</dbReference>
<keyword evidence="2" id="KW-0235">DNA replication</keyword>
<dbReference type="GO" id="GO:0016887">
    <property type="term" value="F:ATP hydrolysis activity"/>
    <property type="evidence" value="ECO:0007669"/>
    <property type="project" value="InterPro"/>
</dbReference>
<evidence type="ECO:0000259" key="6">
    <source>
        <dbReference type="PROSITE" id="PS50030"/>
    </source>
</evidence>
<dbReference type="Proteomes" id="UP000822688">
    <property type="component" value="Chromosome 12"/>
</dbReference>
<dbReference type="OrthoDB" id="10265467at2759"/>
<feature type="region of interest" description="Disordered" evidence="5">
    <location>
        <begin position="545"/>
        <end position="568"/>
    </location>
</feature>
<keyword evidence="4" id="KW-0067">ATP-binding</keyword>
<evidence type="ECO:0000256" key="5">
    <source>
        <dbReference type="SAM" id="MobiDB-lite"/>
    </source>
</evidence>
<evidence type="ECO:0000256" key="3">
    <source>
        <dbReference type="ARBA" id="ARBA00022741"/>
    </source>
</evidence>
<dbReference type="FunFam" id="1.20.272.10:FF:000001">
    <property type="entry name" value="Putative AAA family ATPase"/>
    <property type="match status" value="1"/>
</dbReference>
<dbReference type="InterPro" id="IPR021886">
    <property type="entry name" value="MgsA_C"/>
</dbReference>
<feature type="compositionally biased region" description="Low complexity" evidence="5">
    <location>
        <begin position="550"/>
        <end position="560"/>
    </location>
</feature>
<dbReference type="Pfam" id="PF12002">
    <property type="entry name" value="MgsA_C"/>
    <property type="match status" value="1"/>
</dbReference>
<dbReference type="Gene3D" id="1.10.3710.10">
    <property type="entry name" value="DNA polymerase III clamp loader subunits, C-terminal domain"/>
    <property type="match status" value="1"/>
</dbReference>
<dbReference type="CDD" id="cd00009">
    <property type="entry name" value="AAA"/>
    <property type="match status" value="1"/>
</dbReference>
<evidence type="ECO:0000256" key="1">
    <source>
        <dbReference type="ARBA" id="ARBA00008959"/>
    </source>
</evidence>
<evidence type="ECO:0000256" key="4">
    <source>
        <dbReference type="ARBA" id="ARBA00022840"/>
    </source>
</evidence>
<protein>
    <recommendedName>
        <fullName evidence="6">UBA domain-containing protein</fullName>
    </recommendedName>
</protein>
<dbReference type="InterPro" id="IPR003593">
    <property type="entry name" value="AAA+_ATPase"/>
</dbReference>
<sequence>MEHMGFPHDLAAKALAATGGKSTLTATEWILGQMESRNSSMPKHQAHQVQGRVDQFFASSSGRRVVNHHQAGTGSSNFVYQAEEESNVHWRTRPSSSASPSPGVDGAGDFERKRFIGKAQEEDLTLSMFRKGGQIPGNQGGREYPGFTPTGKPRPPDVNEAVGTSTVKSSAHPRPPILEPSNKRFKQNEPIEQQEEAPVPVFPRAQSAPAQAFGAKGQLGSKKSLAPLAERIRPASVDLIVGQDHLLGPRCILRSLIDNNSLSSIIFWGPPGTGKTSLVRAISRAVSYRFIALSAVSSGLKEVREILEEAKRVRNFGERTLLFLDEIHRFNKTQQDAFLPYVEAGHIVFIGATTENPSFEINAALLSRCRVLTLNKLQPEHIRSLLDRAISDKEKGLLCSLVGSAQGDVIKVEEDALQFLANAADGDARAALNSLEIAGLAAFAAWESTPRKPSADEKAFSVKSKVDGKKDVHADVVKQESASSLMLVPATNLKVDISGTGFGMKRLEVLKESLKKENPSNSTDDYTKPFKRFVGGKEVVKGVREVKELSPSGGSQGDSDVGSKDMERIGGNLLDTAGEAGGSGGICADNKNERRNIVVTLQQVQEAIQRSHVLYDKTGEEHYNIISALHKSMRGGDPDAAIYWLARMLEGGEGPLYVARRLIRFASEDVGLADPQALVLAVACYQACQFIGMPECNVNLAQCVTYLALAPKSVMVYHAIEAAQRLVKGHKQNEPVPMHLRNAPTQLMKDLGYGRQPEQPLDFLPPSLRGQKFLNGLRRIQGPES</sequence>
<comment type="similarity">
    <text evidence="1">Belongs to the AAA ATPase family. RarA/MGS1/WRNIP1 subfamily.</text>
</comment>
<dbReference type="GO" id="GO:0000731">
    <property type="term" value="P:DNA synthesis involved in DNA repair"/>
    <property type="evidence" value="ECO:0007669"/>
    <property type="project" value="TreeGrafter"/>
</dbReference>
<dbReference type="InterPro" id="IPR015940">
    <property type="entry name" value="UBA"/>
</dbReference>
<dbReference type="Gene3D" id="1.20.272.10">
    <property type="match status" value="1"/>
</dbReference>
<dbReference type="CDD" id="cd18139">
    <property type="entry name" value="HLD_clamp_RarA"/>
    <property type="match status" value="1"/>
</dbReference>
<accession>A0A8T0G4P2</accession>
<dbReference type="Gene3D" id="3.40.50.300">
    <property type="entry name" value="P-loop containing nucleotide triphosphate hydrolases"/>
    <property type="match status" value="1"/>
</dbReference>
<organism evidence="7 8">
    <name type="scientific">Ceratodon purpureus</name>
    <name type="common">Fire moss</name>
    <name type="synonym">Dicranum purpureum</name>
    <dbReference type="NCBI Taxonomy" id="3225"/>
    <lineage>
        <taxon>Eukaryota</taxon>
        <taxon>Viridiplantae</taxon>
        <taxon>Streptophyta</taxon>
        <taxon>Embryophyta</taxon>
        <taxon>Bryophyta</taxon>
        <taxon>Bryophytina</taxon>
        <taxon>Bryopsida</taxon>
        <taxon>Dicranidae</taxon>
        <taxon>Pseudoditrichales</taxon>
        <taxon>Ditrichaceae</taxon>
        <taxon>Ceratodon</taxon>
    </lineage>
</organism>
<dbReference type="InterPro" id="IPR027417">
    <property type="entry name" value="P-loop_NTPase"/>
</dbReference>
<dbReference type="PANTHER" id="PTHR13779:SF7">
    <property type="entry name" value="ATPASE WRNIP1"/>
    <property type="match status" value="1"/>
</dbReference>
<dbReference type="AlphaFoldDB" id="A0A8T0G4P2"/>
<dbReference type="Pfam" id="PF22562">
    <property type="entry name" value="UBA_7"/>
    <property type="match status" value="1"/>
</dbReference>
<dbReference type="GO" id="GO:0017116">
    <property type="term" value="F:single-stranded DNA helicase activity"/>
    <property type="evidence" value="ECO:0007669"/>
    <property type="project" value="TreeGrafter"/>
</dbReference>
<dbReference type="Gene3D" id="1.10.8.60">
    <property type="match status" value="1"/>
</dbReference>
<dbReference type="InterPro" id="IPR032423">
    <property type="entry name" value="AAA_assoc_2"/>
</dbReference>
<evidence type="ECO:0000313" key="7">
    <source>
        <dbReference type="EMBL" id="KAG0554233.1"/>
    </source>
</evidence>
<dbReference type="InterPro" id="IPR051314">
    <property type="entry name" value="AAA_ATPase_RarA/MGS1/WRNIP1"/>
</dbReference>
<feature type="domain" description="UBA" evidence="6">
    <location>
        <begin position="1"/>
        <end position="33"/>
    </location>
</feature>
<evidence type="ECO:0000313" key="8">
    <source>
        <dbReference type="Proteomes" id="UP000822688"/>
    </source>
</evidence>
<dbReference type="Pfam" id="PF00004">
    <property type="entry name" value="AAA"/>
    <property type="match status" value="1"/>
</dbReference>
<dbReference type="GO" id="GO:0005524">
    <property type="term" value="F:ATP binding"/>
    <property type="evidence" value="ECO:0007669"/>
    <property type="project" value="UniProtKB-KW"/>
</dbReference>
<reference evidence="7" key="1">
    <citation type="submission" date="2020-06" db="EMBL/GenBank/DDBJ databases">
        <title>WGS assembly of Ceratodon purpureus strain R40.</title>
        <authorList>
            <person name="Carey S.B."/>
            <person name="Jenkins J."/>
            <person name="Shu S."/>
            <person name="Lovell J.T."/>
            <person name="Sreedasyam A."/>
            <person name="Maumus F."/>
            <person name="Tiley G.P."/>
            <person name="Fernandez-Pozo N."/>
            <person name="Barry K."/>
            <person name="Chen C."/>
            <person name="Wang M."/>
            <person name="Lipzen A."/>
            <person name="Daum C."/>
            <person name="Saski C.A."/>
            <person name="Payton A.C."/>
            <person name="Mcbreen J.C."/>
            <person name="Conrad R.E."/>
            <person name="Kollar L.M."/>
            <person name="Olsson S."/>
            <person name="Huttunen S."/>
            <person name="Landis J.B."/>
            <person name="Wickett N.J."/>
            <person name="Johnson M.G."/>
            <person name="Rensing S.A."/>
            <person name="Grimwood J."/>
            <person name="Schmutz J."/>
            <person name="Mcdaniel S.F."/>
        </authorList>
    </citation>
    <scope>NUCLEOTIDE SEQUENCE</scope>
    <source>
        <strain evidence="7">R40</strain>
    </source>
</reference>
<dbReference type="GO" id="GO:0008047">
    <property type="term" value="F:enzyme activator activity"/>
    <property type="evidence" value="ECO:0007669"/>
    <property type="project" value="TreeGrafter"/>
</dbReference>
<dbReference type="Gene3D" id="1.10.8.10">
    <property type="entry name" value="DNA helicase RuvA subunit, C-terminal domain"/>
    <property type="match status" value="1"/>
</dbReference>
<feature type="region of interest" description="Disordered" evidence="5">
    <location>
        <begin position="85"/>
        <end position="109"/>
    </location>
</feature>
<keyword evidence="8" id="KW-1185">Reference proteome</keyword>
<dbReference type="GO" id="GO:0006261">
    <property type="term" value="P:DNA-templated DNA replication"/>
    <property type="evidence" value="ECO:0007669"/>
    <property type="project" value="TreeGrafter"/>
</dbReference>
<dbReference type="InterPro" id="IPR008921">
    <property type="entry name" value="DNA_pol3_clamp-load_cplx_C"/>
</dbReference>
<evidence type="ECO:0000256" key="2">
    <source>
        <dbReference type="ARBA" id="ARBA00022705"/>
    </source>
</evidence>
<dbReference type="SUPFAM" id="SSF52540">
    <property type="entry name" value="P-loop containing nucleoside triphosphate hydrolases"/>
    <property type="match status" value="1"/>
</dbReference>
<dbReference type="InterPro" id="IPR003959">
    <property type="entry name" value="ATPase_AAA_core"/>
</dbReference>
<feature type="region of interest" description="Disordered" evidence="5">
    <location>
        <begin position="121"/>
        <end position="183"/>
    </location>
</feature>
<name>A0A8T0G4P2_CERPU</name>
<dbReference type="SUPFAM" id="SSF48019">
    <property type="entry name" value="post-AAA+ oligomerization domain-like"/>
    <property type="match status" value="1"/>
</dbReference>
<dbReference type="SMART" id="SM00382">
    <property type="entry name" value="AAA"/>
    <property type="match status" value="1"/>
</dbReference>
<dbReference type="PROSITE" id="PS50030">
    <property type="entry name" value="UBA"/>
    <property type="match status" value="1"/>
</dbReference>
<keyword evidence="3" id="KW-0547">Nucleotide-binding</keyword>
<dbReference type="EMBL" id="CM026433">
    <property type="protein sequence ID" value="KAG0554233.1"/>
    <property type="molecule type" value="Genomic_DNA"/>
</dbReference>
<dbReference type="InterPro" id="IPR009060">
    <property type="entry name" value="UBA-like_sf"/>
</dbReference>
<dbReference type="Pfam" id="PF16193">
    <property type="entry name" value="AAA_assoc_2"/>
    <property type="match status" value="1"/>
</dbReference>